<evidence type="ECO:0000313" key="1">
    <source>
        <dbReference type="EMBL" id="KAJ9077787.1"/>
    </source>
</evidence>
<accession>A0ACC2TTE1</accession>
<proteinExistence type="predicted"/>
<reference evidence="1" key="1">
    <citation type="submission" date="2022-04" db="EMBL/GenBank/DDBJ databases">
        <title>Genome of the entomopathogenic fungus Entomophthora muscae.</title>
        <authorList>
            <person name="Elya C."/>
            <person name="Lovett B.R."/>
            <person name="Lee E."/>
            <person name="Macias A.M."/>
            <person name="Hajek A.E."/>
            <person name="De Bivort B.L."/>
            <person name="Kasson M.T."/>
            <person name="De Fine Licht H.H."/>
            <person name="Stajich J.E."/>
        </authorList>
    </citation>
    <scope>NUCLEOTIDE SEQUENCE</scope>
    <source>
        <strain evidence="1">Berkeley</strain>
    </source>
</reference>
<gene>
    <name evidence="1" type="ORF">DSO57_1013433</name>
</gene>
<comment type="caution">
    <text evidence="1">The sequence shown here is derived from an EMBL/GenBank/DDBJ whole genome shotgun (WGS) entry which is preliminary data.</text>
</comment>
<evidence type="ECO:0000313" key="2">
    <source>
        <dbReference type="Proteomes" id="UP001165960"/>
    </source>
</evidence>
<organism evidence="1 2">
    <name type="scientific">Entomophthora muscae</name>
    <dbReference type="NCBI Taxonomy" id="34485"/>
    <lineage>
        <taxon>Eukaryota</taxon>
        <taxon>Fungi</taxon>
        <taxon>Fungi incertae sedis</taxon>
        <taxon>Zoopagomycota</taxon>
        <taxon>Entomophthoromycotina</taxon>
        <taxon>Entomophthoromycetes</taxon>
        <taxon>Entomophthorales</taxon>
        <taxon>Entomophthoraceae</taxon>
        <taxon>Entomophthora</taxon>
    </lineage>
</organism>
<keyword evidence="2" id="KW-1185">Reference proteome</keyword>
<sequence>MSVAPCTAAPSAQVACTLPGSYSCKDSGLAGYAHQSGVLNPIIPTGLPMMSIAVQALLKLSVELAP</sequence>
<protein>
    <submittedName>
        <fullName evidence="1">Uncharacterized protein</fullName>
    </submittedName>
</protein>
<dbReference type="Proteomes" id="UP001165960">
    <property type="component" value="Unassembled WGS sequence"/>
</dbReference>
<name>A0ACC2TTE1_9FUNG</name>
<dbReference type="EMBL" id="QTSX02002179">
    <property type="protein sequence ID" value="KAJ9077787.1"/>
    <property type="molecule type" value="Genomic_DNA"/>
</dbReference>